<keyword evidence="4" id="KW-1185">Reference proteome</keyword>
<dbReference type="EMBL" id="CAJNOQ010000340">
    <property type="protein sequence ID" value="CAF0789655.1"/>
    <property type="molecule type" value="Genomic_DNA"/>
</dbReference>
<dbReference type="SUPFAM" id="SSF48371">
    <property type="entry name" value="ARM repeat"/>
    <property type="match status" value="1"/>
</dbReference>
<feature type="region of interest" description="Disordered" evidence="1">
    <location>
        <begin position="25"/>
        <end position="45"/>
    </location>
</feature>
<feature type="region of interest" description="Disordered" evidence="1">
    <location>
        <begin position="203"/>
        <end position="228"/>
    </location>
</feature>
<organism evidence="2 4">
    <name type="scientific">Didymodactylos carnosus</name>
    <dbReference type="NCBI Taxonomy" id="1234261"/>
    <lineage>
        <taxon>Eukaryota</taxon>
        <taxon>Metazoa</taxon>
        <taxon>Spiralia</taxon>
        <taxon>Gnathifera</taxon>
        <taxon>Rotifera</taxon>
        <taxon>Eurotatoria</taxon>
        <taxon>Bdelloidea</taxon>
        <taxon>Philodinida</taxon>
        <taxon>Philodinidae</taxon>
        <taxon>Didymodactylos</taxon>
    </lineage>
</organism>
<name>A0A813S506_9BILA</name>
<protein>
    <submittedName>
        <fullName evidence="2">Uncharacterized protein</fullName>
    </submittedName>
</protein>
<proteinExistence type="predicted"/>
<dbReference type="EMBL" id="CAJOBC010000340">
    <property type="protein sequence ID" value="CAF3573816.1"/>
    <property type="molecule type" value="Genomic_DNA"/>
</dbReference>
<evidence type="ECO:0000313" key="4">
    <source>
        <dbReference type="Proteomes" id="UP000663829"/>
    </source>
</evidence>
<dbReference type="InterPro" id="IPR016024">
    <property type="entry name" value="ARM-type_fold"/>
</dbReference>
<dbReference type="OrthoDB" id="10058123at2759"/>
<evidence type="ECO:0000256" key="1">
    <source>
        <dbReference type="SAM" id="MobiDB-lite"/>
    </source>
</evidence>
<feature type="compositionally biased region" description="Basic and acidic residues" evidence="1">
    <location>
        <begin position="626"/>
        <end position="643"/>
    </location>
</feature>
<feature type="compositionally biased region" description="Acidic residues" evidence="1">
    <location>
        <begin position="615"/>
        <end position="625"/>
    </location>
</feature>
<sequence>MTTLQKLPSIDNFLTRSKSREIDIYPQENYASSKSNKNAKSPSLKRSLLGSARAIRLDVPIKPIRDVPKTDISDIPTMGYFELLEFEKIQNETKLLSHEEKVWPIAPDGFVPNSVIRSMFKIKQIEPIEMKVFKLKWTPVQYPAKATTKYDDNEKMNRFAPINDISLLLNIFNKRKKNLNWQNDDDEEFVEFNDPEASFISISSDKQSNIQKKSKERQSGTSGIAGPKHDEYEVVDNIIDDDYDDEERYNFRWNEDDIPDLFKKMKQEPWWDPSVDQTLRSMVLYLIQVIKEKQLLSYELACNYLIDVFRTYGIEPTLVNEILSILLTNLATSENDNEEQNSRLCTIRTIGQFVIERKNIILALLELATKSEQDDIVANEAINAVKYITDVNDSNSIDLVLRNMDFVRSADEENFLLKSIVATLRRQEDEIQLIDNVQDADAEQETTNDDQSDLHPLLKKISQEKWYPKDLLPTIENVVTAILEKLPSTNKTQLKTLTKYLIELQRNIGFSNELTDRVVEGLVPLLTHSEPDHRLNIANTIGELGVETKTADIALLDAFVNDKRVQCGEALKKLSGIQSDTVLKDIADDISYLETLPSEGFSLQKYLSQKNPTVDAEDGQQEEQQNEIRDNDIIDETADKEQPNEFEQEQYPTEVLDTSETKSEDNVKILITTHEDEKVVQSLNESESFDKEIVKEEQYVNSVMKITHPVQRVDATSSTITSNTPSSMKSVKETIRIEISDKTKKVTSKDIRTEKKSIETLNDKKETAVSSTDEVDVSSAPIIKESRKNVDTNVVKHRGKLLPNNSEMWDYYKKRNQLESRKHEITNNTPVVEQNEKYIGEESDDDLYVDDENTNDRPRKKYLTIPQRKVYFERFPQIPHQQRATYTNSRQFGQDNSNNNDHPLLLEHDIVQDIIDQHTKQFGFYRPPHRSCLIPHKISLDGVLGEQSHMLVNNLHFPSARMRLSDLNRNRHLHDIEFIQLLSCLVIRGIQIHKQYERITPVTSSPLLNNDLTQSLPYFTDALNISQMQLHSTNTHNDILSARLPPIINNRPSLGQIGNCQSEYMIDNSQLKATRAGINIDKALNMQNALTSAMKTDREHSKGSDFLLQGPAASPIVSSMVNISAPTGTSSDVTHAILLDKLLQSHGAPQSSQYIQQIYRSYPKFLPLLHSRIPQRIIPLIWNDPLIQKLASIMGNRQDDLLTDQNEAKKTRLPRHVLKFAYRDIDIDSNEAVNYLRDQQTPKTRRRRIYMHLMLVRHEYVKLQWRQLLKTNVTTNTDYRMSYRPIVSRLPHTTNDAQMCEPVQ</sequence>
<dbReference type="Proteomes" id="UP000663829">
    <property type="component" value="Unassembled WGS sequence"/>
</dbReference>
<evidence type="ECO:0000313" key="3">
    <source>
        <dbReference type="EMBL" id="CAF3573816.1"/>
    </source>
</evidence>
<comment type="caution">
    <text evidence="2">The sequence shown here is derived from an EMBL/GenBank/DDBJ whole genome shotgun (WGS) entry which is preliminary data.</text>
</comment>
<feature type="compositionally biased region" description="Low complexity" evidence="1">
    <location>
        <begin position="31"/>
        <end position="41"/>
    </location>
</feature>
<evidence type="ECO:0000313" key="2">
    <source>
        <dbReference type="EMBL" id="CAF0789655.1"/>
    </source>
</evidence>
<reference evidence="2" key="1">
    <citation type="submission" date="2021-02" db="EMBL/GenBank/DDBJ databases">
        <authorList>
            <person name="Nowell W R."/>
        </authorList>
    </citation>
    <scope>NUCLEOTIDE SEQUENCE</scope>
</reference>
<gene>
    <name evidence="2" type="ORF">GPM918_LOCUS2930</name>
    <name evidence="3" type="ORF">SRO942_LOCUS2930</name>
</gene>
<feature type="region of interest" description="Disordered" evidence="1">
    <location>
        <begin position="610"/>
        <end position="652"/>
    </location>
</feature>
<dbReference type="Proteomes" id="UP000681722">
    <property type="component" value="Unassembled WGS sequence"/>
</dbReference>
<accession>A0A813S506</accession>